<dbReference type="GO" id="GO:0003964">
    <property type="term" value="F:RNA-directed DNA polymerase activity"/>
    <property type="evidence" value="ECO:0007669"/>
    <property type="project" value="UniProtKB-KW"/>
</dbReference>
<dbReference type="EMBL" id="CACRXK020002428">
    <property type="protein sequence ID" value="CAB3994268.1"/>
    <property type="molecule type" value="Genomic_DNA"/>
</dbReference>
<evidence type="ECO:0000256" key="5">
    <source>
        <dbReference type="ARBA" id="ARBA00022801"/>
    </source>
</evidence>
<evidence type="ECO:0000256" key="3">
    <source>
        <dbReference type="ARBA" id="ARBA00022722"/>
    </source>
</evidence>
<keyword evidence="2" id="KW-0548">Nucleotidyltransferase</keyword>
<dbReference type="PANTHER" id="PTHR37984">
    <property type="entry name" value="PROTEIN CBG26694"/>
    <property type="match status" value="1"/>
</dbReference>
<evidence type="ECO:0000256" key="4">
    <source>
        <dbReference type="ARBA" id="ARBA00022759"/>
    </source>
</evidence>
<feature type="region of interest" description="Disordered" evidence="7">
    <location>
        <begin position="410"/>
        <end position="442"/>
    </location>
</feature>
<dbReference type="SUPFAM" id="SSF56672">
    <property type="entry name" value="DNA/RNA polymerases"/>
    <property type="match status" value="1"/>
</dbReference>
<dbReference type="InterPro" id="IPR041588">
    <property type="entry name" value="Integrase_H2C2"/>
</dbReference>
<dbReference type="Proteomes" id="UP001152795">
    <property type="component" value="Unassembled WGS sequence"/>
</dbReference>
<reference evidence="8" key="1">
    <citation type="submission" date="2020-04" db="EMBL/GenBank/DDBJ databases">
        <authorList>
            <person name="Alioto T."/>
            <person name="Alioto T."/>
            <person name="Gomez Garrido J."/>
        </authorList>
    </citation>
    <scope>NUCLEOTIDE SEQUENCE</scope>
    <source>
        <strain evidence="8">A484AB</strain>
    </source>
</reference>
<dbReference type="InterPro" id="IPR036397">
    <property type="entry name" value="RNaseH_sf"/>
</dbReference>
<evidence type="ECO:0000256" key="2">
    <source>
        <dbReference type="ARBA" id="ARBA00022695"/>
    </source>
</evidence>
<proteinExistence type="predicted"/>
<protein>
    <submittedName>
        <fullName evidence="8">Retrovirus-related Pol poly from transposon</fullName>
    </submittedName>
</protein>
<dbReference type="CDD" id="cd00303">
    <property type="entry name" value="retropepsin_like"/>
    <property type="match status" value="1"/>
</dbReference>
<dbReference type="InterPro" id="IPR041373">
    <property type="entry name" value="RT_RNaseH"/>
</dbReference>
<sequence>MAAQNIQPMPAFEPRSDPTSTSARWTRWLERFNTYLLAADIKDDARKRALLLYQAGPEVHEIFKTLEEGETKDFKSAVKALTEYFEPEKNVIYRTYVFRQATQGKEESIDEFHTRLRGLAKYCEFTNIDFEIKMQIVTNGTSSRLRKKALQDPKYSLANMLIDGRKYETSSAQAVGIEEQFKTRENINAMAMTTPTEKKCYYCGFKYPHDNQPCPAKSAICNHCGIKGHFAKVCRTRGKSFASKGNLEKLQTQGFTSPDKRRQSRWDENKQRKQQAKAVGISQSEPNTESSEEKDYVYTVSQETREQTHATDVLFLVDTGATVDIIDSTTYAKLKRKSSLRKSSTKIYAYGFHTPLPLNGQFQATLESKKRYTVSQMYVIDGAGGNLLSAKTAQDLALVQLINTISGFPEQDKQTKTNQNNTHSTACETNPEINTSVPQSKDPKIQEIINKYNDVKPVMQRQRRIPYHVRKDVSKELKKLEEQDIVEKVANQPTPWISPIVVTPKKDGGIRLCVDMREANQAIERERHTMPTLQDFKAEKRSLVIVDGSPYGISAILAQKEHHSQQYKILSYASRALSPVETRYSQTDIEGLSLVWGIEHFRMFLIGSEFDVITDHKALESIFNNPRSRPPARIERWMMRLQPFNFKVIYRKGSLNEADYLSRHPAVIEREQITSTTAEEYVNYVTNCSVPKSMTLDEIKKATHNDPVLQKVKKCLKEGKWDENNPDLKPFRLCADELTYNASAGILLKNTRLVIPTTLQERATKLGHIGHQGIEKTKSLLREKIWYPNMDKRVKEMVDKCIPCQAVGHGNNPEPMKITPTEDKPWTSVAIDFYGPVPRTGQYLLVVIDTYSKFPEVEIVNSTEAKTCIPKLDTIFARYGIPSKIKTDNGPPFNGK</sequence>
<dbReference type="FunFam" id="1.10.340.70:FF:000004">
    <property type="entry name" value="Retrovirus-related Pol polyprotein from transposon 297-like Protein"/>
    <property type="match status" value="1"/>
</dbReference>
<dbReference type="InterPro" id="IPR043502">
    <property type="entry name" value="DNA/RNA_pol_sf"/>
</dbReference>
<dbReference type="CDD" id="cd09274">
    <property type="entry name" value="RNase_HI_RT_Ty3"/>
    <property type="match status" value="1"/>
</dbReference>
<dbReference type="Pfam" id="PF17921">
    <property type="entry name" value="Integrase_H2C2"/>
    <property type="match status" value="1"/>
</dbReference>
<feature type="compositionally biased region" description="Basic and acidic residues" evidence="7">
    <location>
        <begin position="258"/>
        <end position="271"/>
    </location>
</feature>
<keyword evidence="4" id="KW-0255">Endonuclease</keyword>
<dbReference type="Gene3D" id="3.10.10.10">
    <property type="entry name" value="HIV Type 1 Reverse Transcriptase, subunit A, domain 1"/>
    <property type="match status" value="1"/>
</dbReference>
<dbReference type="GO" id="GO:0015074">
    <property type="term" value="P:DNA integration"/>
    <property type="evidence" value="ECO:0007669"/>
    <property type="project" value="InterPro"/>
</dbReference>
<dbReference type="Gene3D" id="3.30.420.10">
    <property type="entry name" value="Ribonuclease H-like superfamily/Ribonuclease H"/>
    <property type="match status" value="1"/>
</dbReference>
<dbReference type="GO" id="GO:0003676">
    <property type="term" value="F:nucleic acid binding"/>
    <property type="evidence" value="ECO:0007669"/>
    <property type="project" value="InterPro"/>
</dbReference>
<dbReference type="GO" id="GO:0004519">
    <property type="term" value="F:endonuclease activity"/>
    <property type="evidence" value="ECO:0007669"/>
    <property type="project" value="UniProtKB-KW"/>
</dbReference>
<dbReference type="Gene3D" id="1.10.340.70">
    <property type="match status" value="1"/>
</dbReference>
<gene>
    <name evidence="8" type="ORF">PACLA_8A019297</name>
</gene>
<dbReference type="InterPro" id="IPR001584">
    <property type="entry name" value="Integrase_cat-core"/>
</dbReference>
<keyword evidence="5" id="KW-0378">Hydrolase</keyword>
<accession>A0A7D9DW88</accession>
<keyword evidence="3" id="KW-0540">Nuclease</keyword>
<dbReference type="FunFam" id="3.10.10.10:FF:000003">
    <property type="entry name" value="Retrovirus-related Pol polyprotein from transposon 297-like Protein"/>
    <property type="match status" value="1"/>
</dbReference>
<evidence type="ECO:0000256" key="6">
    <source>
        <dbReference type="ARBA" id="ARBA00022918"/>
    </source>
</evidence>
<dbReference type="PANTHER" id="PTHR37984:SF11">
    <property type="entry name" value="INTEGRASE CATALYTIC DOMAIN-CONTAINING PROTEIN"/>
    <property type="match status" value="1"/>
</dbReference>
<keyword evidence="9" id="KW-1185">Reference proteome</keyword>
<feature type="region of interest" description="Disordered" evidence="7">
    <location>
        <begin position="247"/>
        <end position="296"/>
    </location>
</feature>
<evidence type="ECO:0000256" key="1">
    <source>
        <dbReference type="ARBA" id="ARBA00022679"/>
    </source>
</evidence>
<comment type="caution">
    <text evidence="8">The sequence shown here is derived from an EMBL/GenBank/DDBJ whole genome shotgun (WGS) entry which is preliminary data.</text>
</comment>
<dbReference type="Gene3D" id="4.10.60.10">
    <property type="entry name" value="Zinc finger, CCHC-type"/>
    <property type="match status" value="1"/>
</dbReference>
<feature type="region of interest" description="Disordered" evidence="7">
    <location>
        <begin position="1"/>
        <end position="20"/>
    </location>
</feature>
<keyword evidence="6" id="KW-0695">RNA-directed DNA polymerase</keyword>
<organism evidence="8 9">
    <name type="scientific">Paramuricea clavata</name>
    <name type="common">Red gorgonian</name>
    <name type="synonym">Violescent sea-whip</name>
    <dbReference type="NCBI Taxonomy" id="317549"/>
    <lineage>
        <taxon>Eukaryota</taxon>
        <taxon>Metazoa</taxon>
        <taxon>Cnidaria</taxon>
        <taxon>Anthozoa</taxon>
        <taxon>Octocorallia</taxon>
        <taxon>Malacalcyonacea</taxon>
        <taxon>Plexauridae</taxon>
        <taxon>Paramuricea</taxon>
    </lineage>
</organism>
<dbReference type="Pfam" id="PF17917">
    <property type="entry name" value="RT_RNaseH"/>
    <property type="match status" value="1"/>
</dbReference>
<dbReference type="GO" id="GO:0016787">
    <property type="term" value="F:hydrolase activity"/>
    <property type="evidence" value="ECO:0007669"/>
    <property type="project" value="UniProtKB-KW"/>
</dbReference>
<evidence type="ECO:0000313" key="9">
    <source>
        <dbReference type="Proteomes" id="UP001152795"/>
    </source>
</evidence>
<evidence type="ECO:0000313" key="8">
    <source>
        <dbReference type="EMBL" id="CAB3994268.1"/>
    </source>
</evidence>
<dbReference type="InterPro" id="IPR050951">
    <property type="entry name" value="Retrovirus_Pol_polyprotein"/>
</dbReference>
<name>A0A7D9DW88_PARCT</name>
<dbReference type="InterPro" id="IPR012337">
    <property type="entry name" value="RNaseH-like_sf"/>
</dbReference>
<feature type="compositionally biased region" description="Polar residues" evidence="7">
    <location>
        <begin position="416"/>
        <end position="439"/>
    </location>
</feature>
<dbReference type="PROSITE" id="PS50994">
    <property type="entry name" value="INTEGRASE"/>
    <property type="match status" value="1"/>
</dbReference>
<keyword evidence="1" id="KW-0808">Transferase</keyword>
<dbReference type="SUPFAM" id="SSF53098">
    <property type="entry name" value="Ribonuclease H-like"/>
    <property type="match status" value="1"/>
</dbReference>
<dbReference type="AlphaFoldDB" id="A0A7D9DW88"/>
<evidence type="ECO:0000256" key="7">
    <source>
        <dbReference type="SAM" id="MobiDB-lite"/>
    </source>
</evidence>
<dbReference type="OrthoDB" id="10060843at2759"/>